<dbReference type="Proteomes" id="UP000789570">
    <property type="component" value="Unassembled WGS sequence"/>
</dbReference>
<proteinExistence type="predicted"/>
<feature type="non-terminal residue" evidence="1">
    <location>
        <position position="1"/>
    </location>
</feature>
<evidence type="ECO:0000313" key="1">
    <source>
        <dbReference type="EMBL" id="CAG8719955.1"/>
    </source>
</evidence>
<dbReference type="AlphaFoldDB" id="A0A9N9NC21"/>
<dbReference type="EMBL" id="CAJVPQ010010062">
    <property type="protein sequence ID" value="CAG8719955.1"/>
    <property type="molecule type" value="Genomic_DNA"/>
</dbReference>
<reference evidence="1" key="1">
    <citation type="submission" date="2021-06" db="EMBL/GenBank/DDBJ databases">
        <authorList>
            <person name="Kallberg Y."/>
            <person name="Tangrot J."/>
            <person name="Rosling A."/>
        </authorList>
    </citation>
    <scope>NUCLEOTIDE SEQUENCE</scope>
    <source>
        <strain evidence="1">UK204</strain>
    </source>
</reference>
<accession>A0A9N9NC21</accession>
<name>A0A9N9NC21_9GLOM</name>
<protein>
    <submittedName>
        <fullName evidence="1">8479_t:CDS:1</fullName>
    </submittedName>
</protein>
<organism evidence="1 2">
    <name type="scientific">Funneliformis caledonium</name>
    <dbReference type="NCBI Taxonomy" id="1117310"/>
    <lineage>
        <taxon>Eukaryota</taxon>
        <taxon>Fungi</taxon>
        <taxon>Fungi incertae sedis</taxon>
        <taxon>Mucoromycota</taxon>
        <taxon>Glomeromycotina</taxon>
        <taxon>Glomeromycetes</taxon>
        <taxon>Glomerales</taxon>
        <taxon>Glomeraceae</taxon>
        <taxon>Funneliformis</taxon>
    </lineage>
</organism>
<sequence length="88" mass="10498">WFFYSTLYSKTWAQGHFTLKRPTTLGKFDKLNRSIEVTKEFEPNVEIPKEYQSECIHGYNYGNVIDPQYPNESCMPTTSTYQETYRHD</sequence>
<dbReference type="OrthoDB" id="73846at2759"/>
<keyword evidence="2" id="KW-1185">Reference proteome</keyword>
<evidence type="ECO:0000313" key="2">
    <source>
        <dbReference type="Proteomes" id="UP000789570"/>
    </source>
</evidence>
<gene>
    <name evidence="1" type="ORF">FCALED_LOCUS14340</name>
</gene>
<comment type="caution">
    <text evidence="1">The sequence shown here is derived from an EMBL/GenBank/DDBJ whole genome shotgun (WGS) entry which is preliminary data.</text>
</comment>